<evidence type="ECO:0000313" key="1">
    <source>
        <dbReference type="EMBL" id="MPN14829.1"/>
    </source>
</evidence>
<reference evidence="1" key="1">
    <citation type="submission" date="2019-08" db="EMBL/GenBank/DDBJ databases">
        <authorList>
            <person name="Kucharzyk K."/>
            <person name="Murdoch R.W."/>
            <person name="Higgins S."/>
            <person name="Loffler F."/>
        </authorList>
    </citation>
    <scope>NUCLEOTIDE SEQUENCE</scope>
</reference>
<dbReference type="AlphaFoldDB" id="A0A645FNB1"/>
<protein>
    <submittedName>
        <fullName evidence="1">Uncharacterized protein</fullName>
    </submittedName>
</protein>
<sequence length="97" mass="11462">MGVPRHQYVFKLFALIDEYIKELLSEFGYFFKLSTGKKLQIKQNLIVTGASAMYFLTYIAQTPSQHQFNLRMNIFNSFFNHKIALFYLSMYLSQLSQ</sequence>
<name>A0A645FNB1_9ZZZZ</name>
<proteinExistence type="predicted"/>
<dbReference type="EMBL" id="VSSQ01061505">
    <property type="protein sequence ID" value="MPN14829.1"/>
    <property type="molecule type" value="Genomic_DNA"/>
</dbReference>
<gene>
    <name evidence="1" type="ORF">SDC9_162158</name>
</gene>
<comment type="caution">
    <text evidence="1">The sequence shown here is derived from an EMBL/GenBank/DDBJ whole genome shotgun (WGS) entry which is preliminary data.</text>
</comment>
<organism evidence="1">
    <name type="scientific">bioreactor metagenome</name>
    <dbReference type="NCBI Taxonomy" id="1076179"/>
    <lineage>
        <taxon>unclassified sequences</taxon>
        <taxon>metagenomes</taxon>
        <taxon>ecological metagenomes</taxon>
    </lineage>
</organism>
<accession>A0A645FNB1</accession>